<comment type="caution">
    <text evidence="3">The sequence shown here is derived from an EMBL/GenBank/DDBJ whole genome shotgun (WGS) entry which is preliminary data.</text>
</comment>
<evidence type="ECO:0000256" key="1">
    <source>
        <dbReference type="SAM" id="MobiDB-lite"/>
    </source>
</evidence>
<feature type="chain" id="PRO_5025682446" evidence="2">
    <location>
        <begin position="19"/>
        <end position="177"/>
    </location>
</feature>
<keyword evidence="2" id="KW-0732">Signal</keyword>
<feature type="region of interest" description="Disordered" evidence="1">
    <location>
        <begin position="60"/>
        <end position="177"/>
    </location>
</feature>
<dbReference type="Proteomes" id="UP000516437">
    <property type="component" value="Chromosome 6"/>
</dbReference>
<keyword evidence="4" id="KW-1185">Reference proteome</keyword>
<feature type="compositionally biased region" description="Basic and acidic residues" evidence="1">
    <location>
        <begin position="168"/>
        <end position="177"/>
    </location>
</feature>
<organism evidence="3 4">
    <name type="scientific">Morella rubra</name>
    <name type="common">Chinese bayberry</name>
    <dbReference type="NCBI Taxonomy" id="262757"/>
    <lineage>
        <taxon>Eukaryota</taxon>
        <taxon>Viridiplantae</taxon>
        <taxon>Streptophyta</taxon>
        <taxon>Embryophyta</taxon>
        <taxon>Tracheophyta</taxon>
        <taxon>Spermatophyta</taxon>
        <taxon>Magnoliopsida</taxon>
        <taxon>eudicotyledons</taxon>
        <taxon>Gunneridae</taxon>
        <taxon>Pentapetalae</taxon>
        <taxon>rosids</taxon>
        <taxon>fabids</taxon>
        <taxon>Fagales</taxon>
        <taxon>Myricaceae</taxon>
        <taxon>Morella</taxon>
    </lineage>
</organism>
<sequence length="177" mass="18701">MQLIHSVIIMLFLVPAYASPSAFAASTTSQRAAAGDNVAEERRRSVKRALIPFPDLSAPNTREISASTTSRSTFVGHDMDLPPLHSMKRGPVPPSGPNPVTPSQSSMKWGPVPPSAPNPGTNIPASHTSHNPVVSHDLIPSQRPVKHGPVPPFAPNTTPPISASTTSEIDRASPRGF</sequence>
<feature type="compositionally biased region" description="Pro residues" evidence="1">
    <location>
        <begin position="91"/>
        <end position="100"/>
    </location>
</feature>
<proteinExistence type="predicted"/>
<feature type="compositionally biased region" description="Polar residues" evidence="1">
    <location>
        <begin position="118"/>
        <end position="132"/>
    </location>
</feature>
<gene>
    <name evidence="3" type="ORF">CJ030_MR6G007065</name>
</gene>
<feature type="compositionally biased region" description="Pro residues" evidence="1">
    <location>
        <begin position="149"/>
        <end position="158"/>
    </location>
</feature>
<feature type="compositionally biased region" description="Polar residues" evidence="1">
    <location>
        <begin position="60"/>
        <end position="73"/>
    </location>
</feature>
<reference evidence="3 4" key="1">
    <citation type="journal article" date="2019" name="Plant Biotechnol. J.">
        <title>The red bayberry genome and genetic basis of sex determination.</title>
        <authorList>
            <person name="Jia H.M."/>
            <person name="Jia H.J."/>
            <person name="Cai Q.L."/>
            <person name="Wang Y."/>
            <person name="Zhao H.B."/>
            <person name="Yang W.F."/>
            <person name="Wang G.Y."/>
            <person name="Li Y.H."/>
            <person name="Zhan D.L."/>
            <person name="Shen Y.T."/>
            <person name="Niu Q.F."/>
            <person name="Chang L."/>
            <person name="Qiu J."/>
            <person name="Zhao L."/>
            <person name="Xie H.B."/>
            <person name="Fu W.Y."/>
            <person name="Jin J."/>
            <person name="Li X.W."/>
            <person name="Jiao Y."/>
            <person name="Zhou C.C."/>
            <person name="Tu T."/>
            <person name="Chai C.Y."/>
            <person name="Gao J.L."/>
            <person name="Fan L.J."/>
            <person name="van de Weg E."/>
            <person name="Wang J.Y."/>
            <person name="Gao Z.S."/>
        </authorList>
    </citation>
    <scope>NUCLEOTIDE SEQUENCE [LARGE SCALE GENOMIC DNA]</scope>
    <source>
        <tissue evidence="3">Leaves</tissue>
    </source>
</reference>
<protein>
    <submittedName>
        <fullName evidence="3">Uncharacterized protein</fullName>
    </submittedName>
</protein>
<evidence type="ECO:0000313" key="3">
    <source>
        <dbReference type="EMBL" id="KAB1208795.1"/>
    </source>
</evidence>
<evidence type="ECO:0000313" key="4">
    <source>
        <dbReference type="Proteomes" id="UP000516437"/>
    </source>
</evidence>
<evidence type="ECO:0000256" key="2">
    <source>
        <dbReference type="SAM" id="SignalP"/>
    </source>
</evidence>
<dbReference type="AlphaFoldDB" id="A0A6A1V8L9"/>
<feature type="signal peptide" evidence="2">
    <location>
        <begin position="1"/>
        <end position="18"/>
    </location>
</feature>
<dbReference type="OrthoDB" id="1612802at2759"/>
<accession>A0A6A1V8L9</accession>
<dbReference type="EMBL" id="RXIC02000024">
    <property type="protein sequence ID" value="KAB1208795.1"/>
    <property type="molecule type" value="Genomic_DNA"/>
</dbReference>
<name>A0A6A1V8L9_9ROSI</name>